<dbReference type="FunFam" id="3.10.129.10:FF:000004">
    <property type="entry name" value="Tol-pal system-associated acyl-CoA thioesterase"/>
    <property type="match status" value="1"/>
</dbReference>
<dbReference type="STRING" id="1313304.CALK_0287"/>
<dbReference type="eggNOG" id="COG0824">
    <property type="taxonomic scope" value="Bacteria"/>
</dbReference>
<dbReference type="CDD" id="cd00586">
    <property type="entry name" value="4HBT"/>
    <property type="match status" value="1"/>
</dbReference>
<dbReference type="InterPro" id="IPR029069">
    <property type="entry name" value="HotDog_dom_sf"/>
</dbReference>
<sequence>MNIRVYYEDTDCGGVVYHANYLRYMERARTEFLRERGIHLDTYHHKNIVFAVTELQIKYRFPARYNDLLRVETDLTELTTYRTGFKNRIYTHEDTLCCSAHLKLVAVNSATMKVTRVDDHYYDTLHPYLTPSN</sequence>
<dbReference type="PANTHER" id="PTHR31793:SF37">
    <property type="entry name" value="ACYL-COA THIOESTER HYDROLASE YBGC"/>
    <property type="match status" value="1"/>
</dbReference>
<protein>
    <submittedName>
        <fullName evidence="3">Tol-pal system-associated acyl-CoA thioesterase</fullName>
    </submittedName>
</protein>
<comment type="caution">
    <text evidence="3">The sequence shown here is derived from an EMBL/GenBank/DDBJ whole genome shotgun (WGS) entry which is preliminary data.</text>
</comment>
<evidence type="ECO:0000256" key="1">
    <source>
        <dbReference type="ARBA" id="ARBA00005953"/>
    </source>
</evidence>
<reference evidence="3 4" key="1">
    <citation type="journal article" date="2013" name="Environ. Microbiol.">
        <title>Genome analysis of Chitinivibrio alkaliphilus gen. nov., sp. nov., a novel extremely haloalkaliphilic anaerobic chitinolytic bacterium from the candidate phylum Termite Group 3.</title>
        <authorList>
            <person name="Sorokin D.Y."/>
            <person name="Gumerov V.M."/>
            <person name="Rakitin A.L."/>
            <person name="Beletsky A.V."/>
            <person name="Damste J.S."/>
            <person name="Muyzer G."/>
            <person name="Mardanov A.V."/>
            <person name="Ravin N.V."/>
        </authorList>
    </citation>
    <scope>NUCLEOTIDE SEQUENCE [LARGE SCALE GENOMIC DNA]</scope>
    <source>
        <strain evidence="3 4">ACht1</strain>
    </source>
</reference>
<evidence type="ECO:0000256" key="2">
    <source>
        <dbReference type="ARBA" id="ARBA00022801"/>
    </source>
</evidence>
<keyword evidence="2" id="KW-0378">Hydrolase</keyword>
<dbReference type="SUPFAM" id="SSF54637">
    <property type="entry name" value="Thioesterase/thiol ester dehydrase-isomerase"/>
    <property type="match status" value="1"/>
</dbReference>
<dbReference type="GO" id="GO:0047617">
    <property type="term" value="F:fatty acyl-CoA hydrolase activity"/>
    <property type="evidence" value="ECO:0007669"/>
    <property type="project" value="TreeGrafter"/>
</dbReference>
<dbReference type="PATRIC" id="fig|1313304.3.peg.270"/>
<keyword evidence="4" id="KW-1185">Reference proteome</keyword>
<dbReference type="OrthoDB" id="9800856at2"/>
<dbReference type="EMBL" id="ASJR01000002">
    <property type="protein sequence ID" value="ERP39120.1"/>
    <property type="molecule type" value="Genomic_DNA"/>
</dbReference>
<accession>U7D839</accession>
<evidence type="ECO:0000313" key="4">
    <source>
        <dbReference type="Proteomes" id="UP000017148"/>
    </source>
</evidence>
<proteinExistence type="inferred from homology"/>
<dbReference type="PROSITE" id="PS01328">
    <property type="entry name" value="4HBCOA_THIOESTERASE"/>
    <property type="match status" value="1"/>
</dbReference>
<organism evidence="3 4">
    <name type="scientific">Chitinivibrio alkaliphilus ACht1</name>
    <dbReference type="NCBI Taxonomy" id="1313304"/>
    <lineage>
        <taxon>Bacteria</taxon>
        <taxon>Pseudomonadati</taxon>
        <taxon>Fibrobacterota</taxon>
        <taxon>Chitinivibrionia</taxon>
        <taxon>Chitinivibrionales</taxon>
        <taxon>Chitinivibrionaceae</taxon>
        <taxon>Chitinivibrio</taxon>
    </lineage>
</organism>
<gene>
    <name evidence="3" type="ORF">CALK_0287</name>
</gene>
<dbReference type="InterPro" id="IPR050563">
    <property type="entry name" value="4-hydroxybenzoyl-CoA_TE"/>
</dbReference>
<evidence type="ECO:0000313" key="3">
    <source>
        <dbReference type="EMBL" id="ERP39120.1"/>
    </source>
</evidence>
<dbReference type="AlphaFoldDB" id="U7D839"/>
<dbReference type="PANTHER" id="PTHR31793">
    <property type="entry name" value="4-HYDROXYBENZOYL-COA THIOESTERASE FAMILY MEMBER"/>
    <property type="match status" value="1"/>
</dbReference>
<dbReference type="Proteomes" id="UP000017148">
    <property type="component" value="Unassembled WGS sequence"/>
</dbReference>
<dbReference type="RefSeq" id="WP_022635833.1">
    <property type="nucleotide sequence ID" value="NZ_ASJR01000002.1"/>
</dbReference>
<comment type="similarity">
    <text evidence="1">Belongs to the 4-hydroxybenzoyl-CoA thioesterase family.</text>
</comment>
<dbReference type="NCBIfam" id="TIGR00051">
    <property type="entry name" value="YbgC/FadM family acyl-CoA thioesterase"/>
    <property type="match status" value="1"/>
</dbReference>
<dbReference type="PIRSF" id="PIRSF003230">
    <property type="entry name" value="YbgC"/>
    <property type="match status" value="1"/>
</dbReference>
<name>U7D839_9BACT</name>
<dbReference type="InterPro" id="IPR006684">
    <property type="entry name" value="YbgC/YbaW"/>
</dbReference>
<dbReference type="Pfam" id="PF13279">
    <property type="entry name" value="4HBT_2"/>
    <property type="match status" value="1"/>
</dbReference>
<dbReference type="InterPro" id="IPR008272">
    <property type="entry name" value="HB-CoA_thioesterase_AS"/>
</dbReference>
<dbReference type="Gene3D" id="3.10.129.10">
    <property type="entry name" value="Hotdog Thioesterase"/>
    <property type="match status" value="1"/>
</dbReference>